<organism evidence="1">
    <name type="scientific">Tanacetum cinerariifolium</name>
    <name type="common">Dalmatian daisy</name>
    <name type="synonym">Chrysanthemum cinerariifolium</name>
    <dbReference type="NCBI Taxonomy" id="118510"/>
    <lineage>
        <taxon>Eukaryota</taxon>
        <taxon>Viridiplantae</taxon>
        <taxon>Streptophyta</taxon>
        <taxon>Embryophyta</taxon>
        <taxon>Tracheophyta</taxon>
        <taxon>Spermatophyta</taxon>
        <taxon>Magnoliopsida</taxon>
        <taxon>eudicotyledons</taxon>
        <taxon>Gunneridae</taxon>
        <taxon>Pentapetalae</taxon>
        <taxon>asterids</taxon>
        <taxon>campanulids</taxon>
        <taxon>Asterales</taxon>
        <taxon>Asteraceae</taxon>
        <taxon>Asteroideae</taxon>
        <taxon>Anthemideae</taxon>
        <taxon>Anthemidinae</taxon>
        <taxon>Tanacetum</taxon>
    </lineage>
</organism>
<name>A0A699T5E1_TANCI</name>
<feature type="non-terminal residue" evidence="1">
    <location>
        <position position="179"/>
    </location>
</feature>
<protein>
    <submittedName>
        <fullName evidence="1">Uncharacterized protein</fullName>
    </submittedName>
</protein>
<comment type="caution">
    <text evidence="1">The sequence shown here is derived from an EMBL/GenBank/DDBJ whole genome shotgun (WGS) entry which is preliminary data.</text>
</comment>
<reference evidence="1" key="1">
    <citation type="journal article" date="2019" name="Sci. Rep.">
        <title>Draft genome of Tanacetum cinerariifolium, the natural source of mosquito coil.</title>
        <authorList>
            <person name="Yamashiro T."/>
            <person name="Shiraishi A."/>
            <person name="Satake H."/>
            <person name="Nakayama K."/>
        </authorList>
    </citation>
    <scope>NUCLEOTIDE SEQUENCE</scope>
</reference>
<dbReference type="EMBL" id="BKCJ011211247">
    <property type="protein sequence ID" value="GFD04371.1"/>
    <property type="molecule type" value="Genomic_DNA"/>
</dbReference>
<accession>A0A699T5E1</accession>
<gene>
    <name evidence="1" type="ORF">Tci_876340</name>
</gene>
<feature type="non-terminal residue" evidence="1">
    <location>
        <position position="1"/>
    </location>
</feature>
<evidence type="ECO:0000313" key="1">
    <source>
        <dbReference type="EMBL" id="GFD04371.1"/>
    </source>
</evidence>
<sequence>VGQPGRARGVQPPHGLEDGCQTHAVRAVRVAEVAGGINLVRLNLVQQVDGELNIGLAERLFTHPAGFIKRQLLELVVLSRKVGEAQRLVVKHRNVARGLVGHVHLVALLDQPQQRATHRNHVVVGVGREDEHPLAGRHGALGAVAVVGIGLAARPARNGVLKLVKNLDIEAVCPARRGQ</sequence>
<dbReference type="AlphaFoldDB" id="A0A699T5E1"/>
<proteinExistence type="predicted"/>